<reference evidence="1" key="1">
    <citation type="submission" date="2012-09" db="EMBL/GenBank/DDBJ databases">
        <authorList>
            <person name="Martin A.A."/>
        </authorList>
    </citation>
    <scope>NUCLEOTIDE SEQUENCE</scope>
</reference>
<organism evidence="1 2">
    <name type="scientific">Angiostrongylus cantonensis</name>
    <name type="common">Rat lungworm</name>
    <dbReference type="NCBI Taxonomy" id="6313"/>
    <lineage>
        <taxon>Eukaryota</taxon>
        <taxon>Metazoa</taxon>
        <taxon>Ecdysozoa</taxon>
        <taxon>Nematoda</taxon>
        <taxon>Chromadorea</taxon>
        <taxon>Rhabditida</taxon>
        <taxon>Rhabditina</taxon>
        <taxon>Rhabditomorpha</taxon>
        <taxon>Strongyloidea</taxon>
        <taxon>Metastrongylidae</taxon>
        <taxon>Angiostrongylus</taxon>
    </lineage>
</organism>
<dbReference type="Proteomes" id="UP000035642">
    <property type="component" value="Unassembled WGS sequence"/>
</dbReference>
<dbReference type="WBParaSite" id="ACAC_0001356901-mRNA-1">
    <property type="protein sequence ID" value="ACAC_0001356901-mRNA-1"/>
    <property type="gene ID" value="ACAC_0001356901"/>
</dbReference>
<protein>
    <submittedName>
        <fullName evidence="2">Alba domain-containing protein</fullName>
    </submittedName>
</protein>
<keyword evidence="1" id="KW-1185">Reference proteome</keyword>
<accession>A0A0K0DP80</accession>
<name>A0A0K0DP80_ANGCA</name>
<dbReference type="AlphaFoldDB" id="A0A0K0DP80"/>
<sequence length="188" mass="21140">MCDTVDSSGCTVRGTTRGLKRSWQNKVPGHGHEVSPLYSCRNLMAMQFATDISTEQLGDEIAKGLGEKNRYLIRSIVIACGSGKKKILVESNNETQKIMRARKKNQYLLENKTKRPKIMSAPKKGHIDPPENETKLDELLKKEREEDSAFDSVKPLPPIEHLFQQHLVLDADKPVLVGGNIEDIQMET</sequence>
<proteinExistence type="predicted"/>
<reference evidence="2" key="2">
    <citation type="submission" date="2017-02" db="UniProtKB">
        <authorList>
            <consortium name="WormBaseParasite"/>
        </authorList>
    </citation>
    <scope>IDENTIFICATION</scope>
</reference>
<evidence type="ECO:0000313" key="1">
    <source>
        <dbReference type="Proteomes" id="UP000035642"/>
    </source>
</evidence>
<evidence type="ECO:0000313" key="2">
    <source>
        <dbReference type="WBParaSite" id="ACAC_0001356901-mRNA-1"/>
    </source>
</evidence>